<feature type="compositionally biased region" description="Basic and acidic residues" evidence="1">
    <location>
        <begin position="372"/>
        <end position="384"/>
    </location>
</feature>
<name>A0A166UFZ8_9PEZI</name>
<dbReference type="AlphaFoldDB" id="A0A166UFZ8"/>
<proteinExistence type="predicted"/>
<protein>
    <submittedName>
        <fullName evidence="2">Tetratricopeptide repeat domain containing protein</fullName>
    </submittedName>
</protein>
<dbReference type="EMBL" id="LFIV01000045">
    <property type="protein sequence ID" value="KZL73364.1"/>
    <property type="molecule type" value="Genomic_DNA"/>
</dbReference>
<dbReference type="PANTHER" id="PTHR35392">
    <property type="entry name" value="ZN(II)2CYS6 TRANSCRIPTION FACTOR (EUROFUNG)-RELATED-RELATED"/>
    <property type="match status" value="1"/>
</dbReference>
<evidence type="ECO:0000313" key="3">
    <source>
        <dbReference type="Proteomes" id="UP000076552"/>
    </source>
</evidence>
<evidence type="ECO:0000313" key="2">
    <source>
        <dbReference type="EMBL" id="KZL73364.1"/>
    </source>
</evidence>
<dbReference type="Proteomes" id="UP000076552">
    <property type="component" value="Unassembled WGS sequence"/>
</dbReference>
<dbReference type="STRING" id="708197.A0A166UFZ8"/>
<evidence type="ECO:0000256" key="1">
    <source>
        <dbReference type="SAM" id="MobiDB-lite"/>
    </source>
</evidence>
<organism evidence="2 3">
    <name type="scientific">Colletotrichum tofieldiae</name>
    <dbReference type="NCBI Taxonomy" id="708197"/>
    <lineage>
        <taxon>Eukaryota</taxon>
        <taxon>Fungi</taxon>
        <taxon>Dikarya</taxon>
        <taxon>Ascomycota</taxon>
        <taxon>Pezizomycotina</taxon>
        <taxon>Sordariomycetes</taxon>
        <taxon>Hypocreomycetidae</taxon>
        <taxon>Glomerellales</taxon>
        <taxon>Glomerellaceae</taxon>
        <taxon>Colletotrichum</taxon>
        <taxon>Colletotrichum spaethianum species complex</taxon>
    </lineage>
</organism>
<feature type="non-terminal residue" evidence="2">
    <location>
        <position position="1"/>
    </location>
</feature>
<sequence>LSNTPSLIASIMNNNPRKRRAACPKDDSITVLESQQSPSFSLFLDPDFSNLSPETQFLISQVATLYDLPGAQLHQLLSHNLLQSQYNHKRQRLMQSYSMSSQYQDNSLSPEFEDKSRSVGHHSHHVLDGIGPQQLPPGLQSPGLNGLTEGLQTMALVMCRSCWNPCGVSNGVYEPLSGAEASAYDYGTSINRPYEVEKPPSAQVSQPDVYVPTTIASSVPNPFPVTNPGMVSTYVPQYQSLQESSNLTMAPPNSGHDPIVYPADVSTSVYYPETSGINGGDPINFPSLNNSDHHLSAREGMPGPYGDTMMGMAVSPALHQPSSIPARAASFPMPPTYAMPCVKTEEVDMSAHNNSLDVVFPHQRPPASKRGPFKDQKAREETAATRKNGSCIRCKMQRVRCKTDPEDPKGPCVGCKPKTTSNHHKQLFRQPCVRRKITECNFFKRGQAPGYEWTRRWGNGIVDNINNWASSEVKTIRLWEGYTPVDMCVQLHVREFIPQPGDKLERTWVAKGVKKSVAIPTYAITNLDEAQAAYEDYIKRGVVSCFKSVIESVMGVRMGVRNQLIYTTYLKAWELSQNPSTPPDERDLLLQTLELWMAVRLTTKSIEIVGDETLGMSRDILDSSSPQHGCIPLPPVMGAQLDLVLIQHIQARLRREMLEKLQKMTLQNKQKTWLTTYLVTFMLLHNIALVTDHDASYAQKHGMGKKFARESDVQEYHLGGTILLAYFHYCNKGIYPFSEECRDQDLRTLAQLDEDAVQFIHWTRSQAMAHKHEWEEVQQANQYEQPYFFVSQLFQRDWQPQTWAY</sequence>
<gene>
    <name evidence="2" type="ORF">CT0861_03629</name>
</gene>
<dbReference type="PANTHER" id="PTHR35392:SF3">
    <property type="entry name" value="ZN(2)-C6 FUNGAL-TYPE DOMAIN-CONTAINING PROTEIN"/>
    <property type="match status" value="1"/>
</dbReference>
<keyword evidence="3" id="KW-1185">Reference proteome</keyword>
<comment type="caution">
    <text evidence="2">The sequence shown here is derived from an EMBL/GenBank/DDBJ whole genome shotgun (WGS) entry which is preliminary data.</text>
</comment>
<reference evidence="2 3" key="1">
    <citation type="submission" date="2015-06" db="EMBL/GenBank/DDBJ databases">
        <title>Survival trade-offs in plant roots during colonization by closely related pathogenic and mutualistic fungi.</title>
        <authorList>
            <person name="Hacquard S."/>
            <person name="Kracher B."/>
            <person name="Hiruma K."/>
            <person name="Weinman A."/>
            <person name="Muench P."/>
            <person name="Garrido Oter R."/>
            <person name="Ver Loren van Themaat E."/>
            <person name="Dallerey J.-F."/>
            <person name="Damm U."/>
            <person name="Henrissat B."/>
            <person name="Lespinet O."/>
            <person name="Thon M."/>
            <person name="Kemen E."/>
            <person name="McHardy A.C."/>
            <person name="Schulze-Lefert P."/>
            <person name="O'Connell R.J."/>
        </authorList>
    </citation>
    <scope>NUCLEOTIDE SEQUENCE [LARGE SCALE GENOMIC DNA]</scope>
    <source>
        <strain evidence="2 3">0861</strain>
    </source>
</reference>
<feature type="region of interest" description="Disordered" evidence="1">
    <location>
        <begin position="358"/>
        <end position="384"/>
    </location>
</feature>
<dbReference type="InterPro" id="IPR052973">
    <property type="entry name" value="Fungal_sec-metab_reg_TF"/>
</dbReference>
<accession>A0A166UFZ8</accession>